<evidence type="ECO:0000256" key="1">
    <source>
        <dbReference type="SAM" id="MobiDB-lite"/>
    </source>
</evidence>
<dbReference type="AlphaFoldDB" id="A0A8S3Y6R8"/>
<dbReference type="OrthoDB" id="118105at2759"/>
<name>A0A8S3Y6R8_PARAO</name>
<accession>A0A8S3Y6R8</accession>
<feature type="region of interest" description="Disordered" evidence="1">
    <location>
        <begin position="20"/>
        <end position="82"/>
    </location>
</feature>
<feature type="compositionally biased region" description="Acidic residues" evidence="1">
    <location>
        <begin position="24"/>
        <end position="56"/>
    </location>
</feature>
<proteinExistence type="predicted"/>
<evidence type="ECO:0000313" key="3">
    <source>
        <dbReference type="Proteomes" id="UP000691718"/>
    </source>
</evidence>
<dbReference type="Proteomes" id="UP000691718">
    <property type="component" value="Unassembled WGS sequence"/>
</dbReference>
<comment type="caution">
    <text evidence="2">The sequence shown here is derived from an EMBL/GenBank/DDBJ whole genome shotgun (WGS) entry which is preliminary data.</text>
</comment>
<sequence>MFRKGRGVFELKNDEVLQILMGDNSDEEDDLQLDEEDQRILTQDDDQGVSDVEIEDTPVPPQESVSLPPEPTSSTAVLPVNGAHSNQEPLFKWNQSTSVPNTFINYQEVDADVLTPFDIFCSTTNFYILVQNIVQESVRYAH</sequence>
<dbReference type="EMBL" id="CAJQZP010001468">
    <property type="protein sequence ID" value="CAG5048774.1"/>
    <property type="molecule type" value="Genomic_DNA"/>
</dbReference>
<reference evidence="2" key="1">
    <citation type="submission" date="2021-04" db="EMBL/GenBank/DDBJ databases">
        <authorList>
            <person name="Tunstrom K."/>
        </authorList>
    </citation>
    <scope>NUCLEOTIDE SEQUENCE</scope>
</reference>
<organism evidence="2 3">
    <name type="scientific">Parnassius apollo</name>
    <name type="common">Apollo butterfly</name>
    <name type="synonym">Papilio apollo</name>
    <dbReference type="NCBI Taxonomy" id="110799"/>
    <lineage>
        <taxon>Eukaryota</taxon>
        <taxon>Metazoa</taxon>
        <taxon>Ecdysozoa</taxon>
        <taxon>Arthropoda</taxon>
        <taxon>Hexapoda</taxon>
        <taxon>Insecta</taxon>
        <taxon>Pterygota</taxon>
        <taxon>Neoptera</taxon>
        <taxon>Endopterygota</taxon>
        <taxon>Lepidoptera</taxon>
        <taxon>Glossata</taxon>
        <taxon>Ditrysia</taxon>
        <taxon>Papilionoidea</taxon>
        <taxon>Papilionidae</taxon>
        <taxon>Parnassiinae</taxon>
        <taxon>Parnassini</taxon>
        <taxon>Parnassius</taxon>
        <taxon>Parnassius</taxon>
    </lineage>
</organism>
<keyword evidence="3" id="KW-1185">Reference proteome</keyword>
<evidence type="ECO:0000313" key="2">
    <source>
        <dbReference type="EMBL" id="CAG5048774.1"/>
    </source>
</evidence>
<protein>
    <submittedName>
        <fullName evidence="2">(apollo) hypothetical protein</fullName>
    </submittedName>
</protein>
<gene>
    <name evidence="2" type="ORF">PAPOLLO_LOCUS24283</name>
</gene>